<evidence type="ECO:0000256" key="10">
    <source>
        <dbReference type="ARBA" id="ARBA00023034"/>
    </source>
</evidence>
<evidence type="ECO:0000256" key="2">
    <source>
        <dbReference type="ARBA" id="ARBA00004922"/>
    </source>
</evidence>
<dbReference type="PANTHER" id="PTHR15075:SF6">
    <property type="entry name" value="ALPHA-1,6-MANNOSYLGLYCOPROTEIN 6-BETA-N-ACETYLGLUCOSAMINYLTRANSFERASE B"/>
    <property type="match status" value="1"/>
</dbReference>
<keyword evidence="5" id="KW-0328">Glycosyltransferase</keyword>
<reference evidence="17" key="1">
    <citation type="journal article" date="2006" name="Science">
        <title>Ancient noncoding elements conserved in the human genome.</title>
        <authorList>
            <person name="Venkatesh B."/>
            <person name="Kirkness E.F."/>
            <person name="Loh Y.H."/>
            <person name="Halpern A.L."/>
            <person name="Lee A.P."/>
            <person name="Johnson J."/>
            <person name="Dandona N."/>
            <person name="Viswanathan L.D."/>
            <person name="Tay A."/>
            <person name="Venter J.C."/>
            <person name="Strausberg R.L."/>
            <person name="Brenner S."/>
        </authorList>
    </citation>
    <scope>NUCLEOTIDE SEQUENCE [LARGE SCALE GENOMIC DNA]</scope>
</reference>
<evidence type="ECO:0000256" key="14">
    <source>
        <dbReference type="SAM" id="MobiDB-lite"/>
    </source>
</evidence>
<keyword evidence="12" id="KW-0325">Glycoprotein</keyword>
<evidence type="ECO:0000313" key="16">
    <source>
        <dbReference type="Ensembl" id="ENSCMIP00000015610.1"/>
    </source>
</evidence>
<evidence type="ECO:0000256" key="4">
    <source>
        <dbReference type="ARBA" id="ARBA00012671"/>
    </source>
</evidence>
<dbReference type="Ensembl" id="ENSCMIT00000015930.1">
    <property type="protein sequence ID" value="ENSCMIP00000015610.1"/>
    <property type="gene ID" value="ENSCMIG00000007604.1"/>
</dbReference>
<dbReference type="InterPro" id="IPR026116">
    <property type="entry name" value="GT18_cat"/>
</dbReference>
<dbReference type="UniPathway" id="UPA00378"/>
<keyword evidence="17" id="KW-1185">Reference proteome</keyword>
<reference evidence="16" key="4">
    <citation type="submission" date="2025-08" db="UniProtKB">
        <authorList>
            <consortium name="Ensembl"/>
        </authorList>
    </citation>
    <scope>IDENTIFICATION</scope>
</reference>
<dbReference type="GO" id="GO:0030144">
    <property type="term" value="F:alpha-1,6-mannosylglycoprotein 6-beta-N-acetylglucosaminyltransferase activity"/>
    <property type="evidence" value="ECO:0007669"/>
    <property type="project" value="UniProtKB-EC"/>
</dbReference>
<evidence type="ECO:0000256" key="8">
    <source>
        <dbReference type="ARBA" id="ARBA00022968"/>
    </source>
</evidence>
<dbReference type="GO" id="GO:0000139">
    <property type="term" value="C:Golgi membrane"/>
    <property type="evidence" value="ECO:0007669"/>
    <property type="project" value="UniProtKB-SubCell"/>
</dbReference>
<keyword evidence="8" id="KW-0735">Signal-anchor</keyword>
<evidence type="ECO:0000256" key="1">
    <source>
        <dbReference type="ARBA" id="ARBA00004323"/>
    </source>
</evidence>
<evidence type="ECO:0000259" key="15">
    <source>
        <dbReference type="Pfam" id="PF15024"/>
    </source>
</evidence>
<comment type="catalytic activity">
    <reaction evidence="13">
        <text>N(4)-{beta-D-GlcNAc-(1-&gt;2)-[beta-D-GlcNAc-(1-&gt;4)]-alpha-D-Man-(1-&gt;3)-[beta-D-GlcNAc-(1-&gt;2)-alpha-D-Man-(1-&gt;6)]-beta-D-Man-(1-&gt;4)-beta-D-GlcNAc-(1-&gt;4)-beta-D-GlcNAc}-L-asparaginyl-[protein] + UDP-N-acetyl-alpha-D-glucosamine = N(4)-{beta-D-GlcNAc-(1-&gt;2)-[beta-D-GlcNAc-(1-&gt;4)]-alpha-D-Man-(1-&gt;3)-[beta-D-GlcNAc-(1-&gt;2)-[beta-D-GlcNAc-(1-&gt;6)]-alpha-D-Man-(1-&gt;6)]-beta-D-Man-(1-&gt;4)-beta-D-GlcNAc-(1-&gt;4)-beta-D-GlcNAc}-L-asparaginyl-[protein] + UDP + H(+)</text>
        <dbReference type="Rhea" id="RHEA:16921"/>
        <dbReference type="Rhea" id="RHEA-COMP:14374"/>
        <dbReference type="Rhea" id="RHEA-COMP:14377"/>
        <dbReference type="ChEBI" id="CHEBI:15378"/>
        <dbReference type="ChEBI" id="CHEBI:57705"/>
        <dbReference type="ChEBI" id="CHEBI:58223"/>
        <dbReference type="ChEBI" id="CHEBI:139507"/>
        <dbReference type="ChEBI" id="CHEBI:139510"/>
        <dbReference type="EC" id="2.4.1.155"/>
    </reaction>
</comment>
<keyword evidence="11" id="KW-0472">Membrane</keyword>
<reference evidence="16" key="5">
    <citation type="submission" date="2025-09" db="UniProtKB">
        <authorList>
            <consortium name="Ensembl"/>
        </authorList>
    </citation>
    <scope>IDENTIFICATION</scope>
</reference>
<comment type="similarity">
    <text evidence="3">Belongs to the glycosyltransferase 18 family.</text>
</comment>
<dbReference type="InterPro" id="IPR052105">
    <property type="entry name" value="MGAT5_Glycosyltransferase"/>
</dbReference>
<dbReference type="PANTHER" id="PTHR15075">
    <property type="entry name" value="ALPHA-MANNOSIDE BETA-1,6-N-ACETYLGLUCOSAMINYLTRANSFERASE"/>
    <property type="match status" value="1"/>
</dbReference>
<dbReference type="AlphaFoldDB" id="A0A4W3HJX4"/>
<keyword evidence="9" id="KW-1133">Transmembrane helix</keyword>
<dbReference type="Pfam" id="PF15024">
    <property type="entry name" value="Glyco_transf_18"/>
    <property type="match status" value="1"/>
</dbReference>
<reference evidence="17" key="2">
    <citation type="journal article" date="2007" name="PLoS Biol.">
        <title>Survey sequencing and comparative analysis of the elephant shark (Callorhinchus milii) genome.</title>
        <authorList>
            <person name="Venkatesh B."/>
            <person name="Kirkness E.F."/>
            <person name="Loh Y.H."/>
            <person name="Halpern A.L."/>
            <person name="Lee A.P."/>
            <person name="Johnson J."/>
            <person name="Dandona N."/>
            <person name="Viswanathan L.D."/>
            <person name="Tay A."/>
            <person name="Venter J.C."/>
            <person name="Strausberg R.L."/>
            <person name="Brenner S."/>
        </authorList>
    </citation>
    <scope>NUCLEOTIDE SEQUENCE [LARGE SCALE GENOMIC DNA]</scope>
</reference>
<keyword evidence="6" id="KW-0808">Transferase</keyword>
<name>A0A4W3HJX4_CALMI</name>
<evidence type="ECO:0000256" key="5">
    <source>
        <dbReference type="ARBA" id="ARBA00022676"/>
    </source>
</evidence>
<evidence type="ECO:0000256" key="3">
    <source>
        <dbReference type="ARBA" id="ARBA00007477"/>
    </source>
</evidence>
<evidence type="ECO:0000256" key="12">
    <source>
        <dbReference type="ARBA" id="ARBA00023180"/>
    </source>
</evidence>
<proteinExistence type="inferred from homology"/>
<dbReference type="EC" id="2.4.1.155" evidence="4"/>
<feature type="compositionally biased region" description="Basic and acidic residues" evidence="14">
    <location>
        <begin position="112"/>
        <end position="124"/>
    </location>
</feature>
<feature type="domain" description="Glycosyltransferase family 18 catalytic" evidence="15">
    <location>
        <begin position="73"/>
        <end position="113"/>
    </location>
</feature>
<evidence type="ECO:0000256" key="13">
    <source>
        <dbReference type="ARBA" id="ARBA00048243"/>
    </source>
</evidence>
<evidence type="ECO:0000256" key="9">
    <source>
        <dbReference type="ARBA" id="ARBA00022989"/>
    </source>
</evidence>
<evidence type="ECO:0000256" key="7">
    <source>
        <dbReference type="ARBA" id="ARBA00022692"/>
    </source>
</evidence>
<comment type="subcellular location">
    <subcellularLocation>
        <location evidence="1">Golgi apparatus membrane</location>
        <topology evidence="1">Single-pass type II membrane protein</topology>
    </subcellularLocation>
</comment>
<evidence type="ECO:0000256" key="6">
    <source>
        <dbReference type="ARBA" id="ARBA00022679"/>
    </source>
</evidence>
<keyword evidence="7" id="KW-0812">Transmembrane</keyword>
<organism evidence="16 17">
    <name type="scientific">Callorhinchus milii</name>
    <name type="common">Ghost shark</name>
    <dbReference type="NCBI Taxonomy" id="7868"/>
    <lineage>
        <taxon>Eukaryota</taxon>
        <taxon>Metazoa</taxon>
        <taxon>Chordata</taxon>
        <taxon>Craniata</taxon>
        <taxon>Vertebrata</taxon>
        <taxon>Chondrichthyes</taxon>
        <taxon>Holocephali</taxon>
        <taxon>Chimaeriformes</taxon>
        <taxon>Callorhinchidae</taxon>
        <taxon>Callorhinchus</taxon>
    </lineage>
</organism>
<accession>A0A4W3HJX4</accession>
<comment type="pathway">
    <text evidence="2">Protein modification; protein glycosylation.</text>
</comment>
<feature type="region of interest" description="Disordered" evidence="14">
    <location>
        <begin position="105"/>
        <end position="124"/>
    </location>
</feature>
<dbReference type="GeneTree" id="ENSGT00940000153470"/>
<keyword evidence="10" id="KW-0333">Golgi apparatus</keyword>
<sequence>MHISQDTTIQSMARILSEMLKKMDGFLQRDLERGQPQLEKDQQRPVYCEIPNDSAFPYCKAEWMCAHWQSDPCYSFYGVDGSTCSILIYLSEMEHFCPMLVWSNSTAGSARPKGEEKPVVSEPP</sequence>
<dbReference type="GO" id="GO:0006487">
    <property type="term" value="P:protein N-linked glycosylation"/>
    <property type="evidence" value="ECO:0007669"/>
    <property type="project" value="TreeGrafter"/>
</dbReference>
<protein>
    <recommendedName>
        <fullName evidence="4">alpha-1,6-mannosyl-glycoprotein 6-beta-N-acetylglucosaminyltransferase</fullName>
        <ecNumber evidence="4">2.4.1.155</ecNumber>
    </recommendedName>
</protein>
<dbReference type="Proteomes" id="UP000314986">
    <property type="component" value="Unassembled WGS sequence"/>
</dbReference>
<evidence type="ECO:0000256" key="11">
    <source>
        <dbReference type="ARBA" id="ARBA00023136"/>
    </source>
</evidence>
<reference evidence="17" key="3">
    <citation type="journal article" date="2014" name="Nature">
        <title>Elephant shark genome provides unique insights into gnathostome evolution.</title>
        <authorList>
            <consortium name="International Elephant Shark Genome Sequencing Consortium"/>
            <person name="Venkatesh B."/>
            <person name="Lee A.P."/>
            <person name="Ravi V."/>
            <person name="Maurya A.K."/>
            <person name="Lian M.M."/>
            <person name="Swann J.B."/>
            <person name="Ohta Y."/>
            <person name="Flajnik M.F."/>
            <person name="Sutoh Y."/>
            <person name="Kasahara M."/>
            <person name="Hoon S."/>
            <person name="Gangu V."/>
            <person name="Roy S.W."/>
            <person name="Irimia M."/>
            <person name="Korzh V."/>
            <person name="Kondrychyn I."/>
            <person name="Lim Z.W."/>
            <person name="Tay B.H."/>
            <person name="Tohari S."/>
            <person name="Kong K.W."/>
            <person name="Ho S."/>
            <person name="Lorente-Galdos B."/>
            <person name="Quilez J."/>
            <person name="Marques-Bonet T."/>
            <person name="Raney B.J."/>
            <person name="Ingham P.W."/>
            <person name="Tay A."/>
            <person name="Hillier L.W."/>
            <person name="Minx P."/>
            <person name="Boehm T."/>
            <person name="Wilson R.K."/>
            <person name="Brenner S."/>
            <person name="Warren W.C."/>
        </authorList>
    </citation>
    <scope>NUCLEOTIDE SEQUENCE [LARGE SCALE GENOMIC DNA]</scope>
</reference>
<evidence type="ECO:0000313" key="17">
    <source>
        <dbReference type="Proteomes" id="UP000314986"/>
    </source>
</evidence>